<accession>A0AA38RDN9</accession>
<evidence type="ECO:0000256" key="1">
    <source>
        <dbReference type="SAM" id="SignalP"/>
    </source>
</evidence>
<dbReference type="EMBL" id="JANBVO010000050">
    <property type="protein sequence ID" value="KAJ9133411.1"/>
    <property type="molecule type" value="Genomic_DNA"/>
</dbReference>
<dbReference type="GO" id="GO:0004622">
    <property type="term" value="F:phosphatidylcholine lysophospholipase activity"/>
    <property type="evidence" value="ECO:0007669"/>
    <property type="project" value="TreeGrafter"/>
</dbReference>
<dbReference type="InterPro" id="IPR036514">
    <property type="entry name" value="SGNH_hydro_sf"/>
</dbReference>
<evidence type="ECO:0000313" key="3">
    <source>
        <dbReference type="EMBL" id="KAJ9133411.1"/>
    </source>
</evidence>
<dbReference type="InterPro" id="IPR013830">
    <property type="entry name" value="SGNH_hydro"/>
</dbReference>
<protein>
    <submittedName>
        <fullName evidence="3">Fibronectin type III domain protein</fullName>
    </submittedName>
</protein>
<dbReference type="Pfam" id="PF13472">
    <property type="entry name" value="Lipase_GDSL_2"/>
    <property type="match status" value="1"/>
</dbReference>
<dbReference type="AlphaFoldDB" id="A0AA38RDN9"/>
<reference evidence="3" key="1">
    <citation type="submission" date="2022-07" db="EMBL/GenBank/DDBJ databases">
        <title>Fungi with potential for degradation of polypropylene.</title>
        <authorList>
            <person name="Gostincar C."/>
        </authorList>
    </citation>
    <scope>NUCLEOTIDE SEQUENCE</scope>
    <source>
        <strain evidence="3">EXF-13308</strain>
    </source>
</reference>
<feature type="chain" id="PRO_5041404342" evidence="1">
    <location>
        <begin position="20"/>
        <end position="783"/>
    </location>
</feature>
<keyword evidence="4" id="KW-1185">Reference proteome</keyword>
<evidence type="ECO:0000259" key="2">
    <source>
        <dbReference type="PROSITE" id="PS50853"/>
    </source>
</evidence>
<proteinExistence type="predicted"/>
<sequence length="783" mass="85038">MKSLSQAWVIAAIAYTVRACIEAHTYFEGSFVQDDRLTMQVWVNEQLICSFTDGVYLSTNESQFCARNSDGAGSGCAAGYSFCVTEWGRSATFNYYENNEVAWTIDLASYDFDSDVIEDCLCKDDGEEASCLKCPMTESVLTSSQPCTNAIQPELCDYKAECGKTGLSDDPADMKGLTPFPYLSSKLMIVGDSISHGTEYDWTWRYRLWQWLQDQGYDVQFVGPYAGTHGPLPPSEALPDPPLLPGETAAEETIVTGLYAPGVPGEFGATGHAAWWGRQAHQDVDQIQGWVETYQPDYVLLLLGFNDLGWFVNGPDGLIDDMDLIVSRARAAKPDVNLLVGNVVQRSFIGGREDLVENTITYNNDLLTAVLVWKIGSSSSAISYVDVAGNYACSPDSCTDGYDGLHPAAIGEFHIAQEFANVLRDDFKILGSDFSVPTPPARAIVPPSGFAVQAVPEGILSSWSQVHNARGYNIRMRLEGMTDWWSSGAVYPSTWASYFTWCLSDQTWEVQVQTTGDFESTTDWTGSGFATCNPQTSQGPDNIVVKPSGSDSVIVSWDAVSGYSVNRYEVIVWDKDTDGAFIQGYGVAGTSYTVTGLNADHDYGVWVATWVNLADGNDAGGLPASARDVIVGEGAPSSAPSSLGVVNLDPTTVQLTWEAASGPVAGYAIYYRSLLDSTLQGELGTTASISQGIAYLYPGTWHYEFCVTAYNGNLESTCTAWVNPPVYPGYRRRAMAEAANGTDSDMLSPLQGNTTSLLYNPKIQKLWDLQIQNATALAPSTPY</sequence>
<dbReference type="InterPro" id="IPR051532">
    <property type="entry name" value="Ester_Hydrolysis_Enzymes"/>
</dbReference>
<dbReference type="PANTHER" id="PTHR30383:SF19">
    <property type="entry name" value="FIBRONECTIN TYPE-III DOMAIN-CONTAINING PROTEIN"/>
    <property type="match status" value="1"/>
</dbReference>
<comment type="caution">
    <text evidence="3">The sequence shown here is derived from an EMBL/GenBank/DDBJ whole genome shotgun (WGS) entry which is preliminary data.</text>
</comment>
<gene>
    <name evidence="3" type="ORF">NKR23_g10798</name>
</gene>
<dbReference type="SUPFAM" id="SSF49265">
    <property type="entry name" value="Fibronectin type III"/>
    <property type="match status" value="1"/>
</dbReference>
<dbReference type="PANTHER" id="PTHR30383">
    <property type="entry name" value="THIOESTERASE 1/PROTEASE 1/LYSOPHOSPHOLIPASE L1"/>
    <property type="match status" value="1"/>
</dbReference>
<dbReference type="Pfam" id="PF00041">
    <property type="entry name" value="fn3"/>
    <property type="match status" value="2"/>
</dbReference>
<feature type="domain" description="Fibronectin type-III" evidence="2">
    <location>
        <begin position="539"/>
        <end position="629"/>
    </location>
</feature>
<name>A0AA38RDN9_9PEZI</name>
<feature type="signal peptide" evidence="1">
    <location>
        <begin position="1"/>
        <end position="19"/>
    </location>
</feature>
<dbReference type="InterPro" id="IPR003961">
    <property type="entry name" value="FN3_dom"/>
</dbReference>
<dbReference type="InterPro" id="IPR036116">
    <property type="entry name" value="FN3_sf"/>
</dbReference>
<dbReference type="Proteomes" id="UP001174694">
    <property type="component" value="Unassembled WGS sequence"/>
</dbReference>
<feature type="domain" description="Fibronectin type-III" evidence="2">
    <location>
        <begin position="639"/>
        <end position="729"/>
    </location>
</feature>
<dbReference type="SMART" id="SM00060">
    <property type="entry name" value="FN3"/>
    <property type="match status" value="2"/>
</dbReference>
<dbReference type="PROSITE" id="PS50853">
    <property type="entry name" value="FN3"/>
    <property type="match status" value="2"/>
</dbReference>
<evidence type="ECO:0000313" key="4">
    <source>
        <dbReference type="Proteomes" id="UP001174694"/>
    </source>
</evidence>
<dbReference type="InterPro" id="IPR013783">
    <property type="entry name" value="Ig-like_fold"/>
</dbReference>
<dbReference type="Gene3D" id="3.40.50.1110">
    <property type="entry name" value="SGNH hydrolase"/>
    <property type="match status" value="1"/>
</dbReference>
<dbReference type="Gene3D" id="2.60.40.10">
    <property type="entry name" value="Immunoglobulins"/>
    <property type="match status" value="2"/>
</dbReference>
<organism evidence="3 4">
    <name type="scientific">Pleurostoma richardsiae</name>
    <dbReference type="NCBI Taxonomy" id="41990"/>
    <lineage>
        <taxon>Eukaryota</taxon>
        <taxon>Fungi</taxon>
        <taxon>Dikarya</taxon>
        <taxon>Ascomycota</taxon>
        <taxon>Pezizomycotina</taxon>
        <taxon>Sordariomycetes</taxon>
        <taxon>Sordariomycetidae</taxon>
        <taxon>Calosphaeriales</taxon>
        <taxon>Pleurostomataceae</taxon>
        <taxon>Pleurostoma</taxon>
    </lineage>
</organism>
<dbReference type="CDD" id="cd00063">
    <property type="entry name" value="FN3"/>
    <property type="match status" value="2"/>
</dbReference>
<dbReference type="SUPFAM" id="SSF52266">
    <property type="entry name" value="SGNH hydrolase"/>
    <property type="match status" value="1"/>
</dbReference>
<keyword evidence="1" id="KW-0732">Signal</keyword>